<dbReference type="Proteomes" id="UP000019335">
    <property type="component" value="Chromosome 17"/>
</dbReference>
<feature type="transmembrane region" description="Helical" evidence="2">
    <location>
        <begin position="122"/>
        <end position="144"/>
    </location>
</feature>
<keyword evidence="2" id="KW-0472">Membrane</keyword>
<keyword evidence="3" id="KW-0732">Signal</keyword>
<feature type="compositionally biased region" description="Low complexity" evidence="1">
    <location>
        <begin position="395"/>
        <end position="411"/>
    </location>
</feature>
<proteinExistence type="predicted"/>
<feature type="compositionally biased region" description="Basic and acidic residues" evidence="1">
    <location>
        <begin position="733"/>
        <end position="749"/>
    </location>
</feature>
<keyword evidence="5" id="KW-1185">Reference proteome</keyword>
<sequence length="755" mass="79169">MPWWRASTALLLLPMASVLAFIPSAPPLESSWRRASLPLKHSCRRFSLPSLFPRALPTSSSSPSSFASSSFFSSSFTSSSDSHVTPNPPIPSSPPGGEGNFFSLRRLRAALAALRETGSAGLLAYGIVNALYYTVAITIIWLCVDGDVEPLLSPSALGATAAAAGTGKAAMSAATSAPSLRLLSTRFLKVVAMAWAGSQVTKPLRVGGAILLAPAVSRLMGYTERKLQLRSKRQTLAVLLAALMVFPTLVFAGLLIKAGAWEAAAPMVGGWGEGLKEALGRGSPAVGSRGNGGGQGPGGRVSAFASCRLGGGEGGRLWKRLRVGRVGSRLPINKSASSAPLFASLLLPAPSTLAFLQPPCPLPSFPPSFPPSLSSAPLGAGTSIRREGSCPPPVSLSFPSSSFPSSSSSFPSPRPSPSLPPSPDSPPPKRVRRKRLQRLAKRRRASDPARTKRRPRQQYLPPNPNVHGWDQHPDYLRGKWTLRSLSFRPPPSDPTAHADSPSDAGGADTGEGPSLPPSPSALDVGPPPPPSLPPSVLAGLEMGCKSLVLKGKSVLLLREGMGQLSPLGWEFTPANRRVVFEVASPSLSPPGSMPGSSPGPSGPGEGEGEGRRLVWRFSGEVRRKPKHWCRVTGTVRVRLAPLPTSSPSSPTSHGEAGPSGERDGQAPPRRRSIPSTKASWPVVASFELEKAMAPFQSLNTWEKLLVWARLEADPNSKAGRRAKASVVRGPEGGGKEVGEEGEAAKEGRETGPSSL</sequence>
<protein>
    <submittedName>
        <fullName evidence="4">Uncharacterized protein</fullName>
    </submittedName>
</protein>
<keyword evidence="2" id="KW-0812">Transmembrane</keyword>
<dbReference type="PANTHER" id="PTHR34370:SF2">
    <property type="entry name" value="GAG-POL POLYPROTEIN_RETROTRANSPOSON"/>
    <property type="match status" value="1"/>
</dbReference>
<evidence type="ECO:0000256" key="1">
    <source>
        <dbReference type="SAM" id="MobiDB-lite"/>
    </source>
</evidence>
<feature type="compositionally biased region" description="Basic residues" evidence="1">
    <location>
        <begin position="429"/>
        <end position="444"/>
    </location>
</feature>
<feature type="region of interest" description="Disordered" evidence="1">
    <location>
        <begin position="712"/>
        <end position="755"/>
    </location>
</feature>
<dbReference type="EMBL" id="AZIL01001688">
    <property type="protein sequence ID" value="EWM23381.1"/>
    <property type="molecule type" value="Genomic_DNA"/>
</dbReference>
<feature type="signal peptide" evidence="3">
    <location>
        <begin position="1"/>
        <end position="20"/>
    </location>
</feature>
<name>W7TS87_9STRA</name>
<dbReference type="OrthoDB" id="2020192at2759"/>
<evidence type="ECO:0000256" key="2">
    <source>
        <dbReference type="SAM" id="Phobius"/>
    </source>
</evidence>
<keyword evidence="2" id="KW-1133">Transmembrane helix</keyword>
<feature type="compositionally biased region" description="Pro residues" evidence="1">
    <location>
        <begin position="412"/>
        <end position="428"/>
    </location>
</feature>
<feature type="region of interest" description="Disordered" evidence="1">
    <location>
        <begin position="639"/>
        <end position="677"/>
    </location>
</feature>
<organism evidence="4 5">
    <name type="scientific">Nannochloropsis gaditana</name>
    <dbReference type="NCBI Taxonomy" id="72520"/>
    <lineage>
        <taxon>Eukaryota</taxon>
        <taxon>Sar</taxon>
        <taxon>Stramenopiles</taxon>
        <taxon>Ochrophyta</taxon>
        <taxon>Eustigmatophyceae</taxon>
        <taxon>Eustigmatales</taxon>
        <taxon>Monodopsidaceae</taxon>
        <taxon>Nannochloropsis</taxon>
    </lineage>
</organism>
<accession>W7TS87</accession>
<feature type="region of interest" description="Disordered" evidence="1">
    <location>
        <begin position="585"/>
        <end position="610"/>
    </location>
</feature>
<reference evidence="4 5" key="1">
    <citation type="journal article" date="2014" name="Mol. Plant">
        <title>Chromosome Scale Genome Assembly and Transcriptome Profiling of Nannochloropsis gaditana in Nitrogen Depletion.</title>
        <authorList>
            <person name="Corteggiani Carpinelli E."/>
            <person name="Telatin A."/>
            <person name="Vitulo N."/>
            <person name="Forcato C."/>
            <person name="D'Angelo M."/>
            <person name="Schiavon R."/>
            <person name="Vezzi A."/>
            <person name="Giacometti G.M."/>
            <person name="Morosinotto T."/>
            <person name="Valle G."/>
        </authorList>
    </citation>
    <scope>NUCLEOTIDE SEQUENCE [LARGE SCALE GENOMIC DNA]</scope>
    <source>
        <strain evidence="4 5">B-31</strain>
    </source>
</reference>
<dbReference type="PANTHER" id="PTHR34370">
    <property type="entry name" value="OS04G0600100 PROTEIN"/>
    <property type="match status" value="1"/>
</dbReference>
<gene>
    <name evidence="4" type="ORF">Naga_100472g4</name>
</gene>
<feature type="compositionally biased region" description="Pro residues" evidence="1">
    <location>
        <begin position="514"/>
        <end position="533"/>
    </location>
</feature>
<evidence type="ECO:0000256" key="3">
    <source>
        <dbReference type="SAM" id="SignalP"/>
    </source>
</evidence>
<feature type="region of interest" description="Disordered" evidence="1">
    <location>
        <begin position="373"/>
        <end position="472"/>
    </location>
</feature>
<feature type="transmembrane region" description="Helical" evidence="2">
    <location>
        <begin position="235"/>
        <end position="256"/>
    </location>
</feature>
<comment type="caution">
    <text evidence="4">The sequence shown here is derived from an EMBL/GenBank/DDBJ whole genome shotgun (WGS) entry which is preliminary data.</text>
</comment>
<feature type="chain" id="PRO_5004901044" evidence="3">
    <location>
        <begin position="21"/>
        <end position="755"/>
    </location>
</feature>
<feature type="region of interest" description="Disordered" evidence="1">
    <location>
        <begin position="485"/>
        <end position="537"/>
    </location>
</feature>
<evidence type="ECO:0000313" key="5">
    <source>
        <dbReference type="Proteomes" id="UP000019335"/>
    </source>
</evidence>
<feature type="compositionally biased region" description="Low complexity" evidence="1">
    <location>
        <begin position="643"/>
        <end position="652"/>
    </location>
</feature>
<evidence type="ECO:0000313" key="4">
    <source>
        <dbReference type="EMBL" id="EWM23381.1"/>
    </source>
</evidence>
<dbReference type="AlphaFoldDB" id="W7TS87"/>